<dbReference type="VEuPathDB" id="TriTrypDB:TcIL3000_9_4300"/>
<keyword evidence="3" id="KW-0804">Transcription</keyword>
<keyword evidence="4" id="KW-0539">Nucleus</keyword>
<feature type="region of interest" description="Disordered" evidence="5">
    <location>
        <begin position="1"/>
        <end position="32"/>
    </location>
</feature>
<dbReference type="EMBL" id="HE575322">
    <property type="protein sequence ID" value="CCC93030.1"/>
    <property type="molecule type" value="Genomic_DNA"/>
</dbReference>
<organism evidence="6">
    <name type="scientific">Trypanosoma congolense (strain IL3000)</name>
    <dbReference type="NCBI Taxonomy" id="1068625"/>
    <lineage>
        <taxon>Eukaryota</taxon>
        <taxon>Discoba</taxon>
        <taxon>Euglenozoa</taxon>
        <taxon>Kinetoplastea</taxon>
        <taxon>Metakinetoplastina</taxon>
        <taxon>Trypanosomatida</taxon>
        <taxon>Trypanosomatidae</taxon>
        <taxon>Trypanosoma</taxon>
        <taxon>Nannomonas</taxon>
    </lineage>
</organism>
<gene>
    <name evidence="6" type="ORF">TCIL3000_9_4300</name>
</gene>
<evidence type="ECO:0000256" key="4">
    <source>
        <dbReference type="ARBA" id="ARBA00023242"/>
    </source>
</evidence>
<evidence type="ECO:0000256" key="5">
    <source>
        <dbReference type="SAM" id="MobiDB-lite"/>
    </source>
</evidence>
<feature type="region of interest" description="Disordered" evidence="5">
    <location>
        <begin position="47"/>
        <end position="95"/>
    </location>
</feature>
<dbReference type="AlphaFoldDB" id="G0UUG6"/>
<sequence>MPPKLPNLKFKPRHVVRPKEEPDISDSSTALDNLSIVQLERLRRQREAAFEEQQRGSERRQDEGHGATALANPDKGPDITAPHGSGSIARGGRPRGSAASAAAALAHNYSNLPAEAERFGENTMSSILNMESDCPGAVVYHPIPLDGCPHAGARYQNDGMTEEEGRGEVGLPPENDGVAFLKGYSKELENSRKDNLRFERDILRASASTDVDRRDVGDLVWLQLPRFQADAPFKLSNLPPGKVGEIKVYRSGRMVMEISGVSYDMTVEGLSSGGGEACNVVSAVTAAQQPTDMARCYQLGFLSRKLVCMPNINVDAL</sequence>
<evidence type="ECO:0000256" key="2">
    <source>
        <dbReference type="ARBA" id="ARBA00022478"/>
    </source>
</evidence>
<proteinExistence type="predicted"/>
<dbReference type="PANTHER" id="PTHR13408">
    <property type="entry name" value="DNA-DIRECTED RNA POLYMERASE III"/>
    <property type="match status" value="1"/>
</dbReference>
<evidence type="ECO:0000256" key="3">
    <source>
        <dbReference type="ARBA" id="ARBA00023163"/>
    </source>
</evidence>
<evidence type="ECO:0000313" key="6">
    <source>
        <dbReference type="EMBL" id="CCC93030.1"/>
    </source>
</evidence>
<evidence type="ECO:0000256" key="1">
    <source>
        <dbReference type="ARBA" id="ARBA00004123"/>
    </source>
</evidence>
<dbReference type="Pfam" id="PF05132">
    <property type="entry name" value="RNA_pol_Rpc4"/>
    <property type="match status" value="1"/>
</dbReference>
<dbReference type="InterPro" id="IPR007811">
    <property type="entry name" value="RPC4"/>
</dbReference>
<protein>
    <submittedName>
        <fullName evidence="6">Uncharacterized protein TCIL3000_9_4300</fullName>
    </submittedName>
</protein>
<reference evidence="6" key="1">
    <citation type="journal article" date="2012" name="Proc. Natl. Acad. Sci. U.S.A.">
        <title>Antigenic diversity is generated by distinct evolutionary mechanisms in African trypanosome species.</title>
        <authorList>
            <person name="Jackson A.P."/>
            <person name="Berry A."/>
            <person name="Aslett M."/>
            <person name="Allison H.C."/>
            <person name="Burton P."/>
            <person name="Vavrova-Anderson J."/>
            <person name="Brown R."/>
            <person name="Browne H."/>
            <person name="Corton N."/>
            <person name="Hauser H."/>
            <person name="Gamble J."/>
            <person name="Gilderthorp R."/>
            <person name="Marcello L."/>
            <person name="McQuillan J."/>
            <person name="Otto T.D."/>
            <person name="Quail M.A."/>
            <person name="Sanders M.J."/>
            <person name="van Tonder A."/>
            <person name="Ginger M.L."/>
            <person name="Field M.C."/>
            <person name="Barry J.D."/>
            <person name="Hertz-Fowler C."/>
            <person name="Berriman M."/>
        </authorList>
    </citation>
    <scope>NUCLEOTIDE SEQUENCE</scope>
    <source>
        <strain evidence="6">IL3000</strain>
    </source>
</reference>
<feature type="compositionally biased region" description="Basic and acidic residues" evidence="5">
    <location>
        <begin position="47"/>
        <end position="65"/>
    </location>
</feature>
<comment type="subcellular location">
    <subcellularLocation>
        <location evidence="1">Nucleus</location>
    </subcellularLocation>
</comment>
<dbReference type="GO" id="GO:0003677">
    <property type="term" value="F:DNA binding"/>
    <property type="evidence" value="ECO:0007669"/>
    <property type="project" value="InterPro"/>
</dbReference>
<feature type="compositionally biased region" description="Low complexity" evidence="5">
    <location>
        <begin position="84"/>
        <end position="95"/>
    </location>
</feature>
<name>G0UUG6_TRYCI</name>
<dbReference type="GO" id="GO:0005666">
    <property type="term" value="C:RNA polymerase III complex"/>
    <property type="evidence" value="ECO:0007669"/>
    <property type="project" value="InterPro"/>
</dbReference>
<keyword evidence="2" id="KW-0240">DNA-directed RNA polymerase</keyword>
<dbReference type="GO" id="GO:0042797">
    <property type="term" value="P:tRNA transcription by RNA polymerase III"/>
    <property type="evidence" value="ECO:0007669"/>
    <property type="project" value="TreeGrafter"/>
</dbReference>
<accession>G0UUG6</accession>
<dbReference type="PANTHER" id="PTHR13408:SF0">
    <property type="entry name" value="DNA-DIRECTED RNA POLYMERASE III SUBUNIT RPC4"/>
    <property type="match status" value="1"/>
</dbReference>